<sequence length="48" mass="4810">MTTGGGVGEDGSVIVIGGLVGRLVIQRTYAGVENDATAGVWFSVTLSV</sequence>
<evidence type="ECO:0000313" key="2">
    <source>
        <dbReference type="Proteomes" id="UP000011885"/>
    </source>
</evidence>
<dbReference type="Proteomes" id="UP000011885">
    <property type="component" value="Unassembled WGS sequence"/>
</dbReference>
<dbReference type="PATRIC" id="fig|1263870.3.peg.6013"/>
<accession>M5UA23</accession>
<evidence type="ECO:0000313" key="1">
    <source>
        <dbReference type="EMBL" id="EMI52863.1"/>
    </source>
</evidence>
<dbReference type="AlphaFoldDB" id="M5UA23"/>
<reference evidence="1 2" key="1">
    <citation type="journal article" date="2013" name="Mar. Genomics">
        <title>Expression of sulfatases in Rhodopirellula baltica and the diversity of sulfatases in the genus Rhodopirellula.</title>
        <authorList>
            <person name="Wegner C.E."/>
            <person name="Richter-Heitmann T."/>
            <person name="Klindworth A."/>
            <person name="Klockow C."/>
            <person name="Richter M."/>
            <person name="Achstetter T."/>
            <person name="Glockner F.O."/>
            <person name="Harder J."/>
        </authorList>
    </citation>
    <scope>NUCLEOTIDE SEQUENCE [LARGE SCALE GENOMIC DNA]</scope>
    <source>
        <strain evidence="1 2">SM41</strain>
    </source>
</reference>
<comment type="caution">
    <text evidence="1">The sequence shown here is derived from an EMBL/GenBank/DDBJ whole genome shotgun (WGS) entry which is preliminary data.</text>
</comment>
<name>M5UA23_9BACT</name>
<proteinExistence type="predicted"/>
<dbReference type="EMBL" id="ANOH01000400">
    <property type="protein sequence ID" value="EMI52863.1"/>
    <property type="molecule type" value="Genomic_DNA"/>
</dbReference>
<keyword evidence="2" id="KW-1185">Reference proteome</keyword>
<organism evidence="1 2">
    <name type="scientific">Rhodopirellula sallentina SM41</name>
    <dbReference type="NCBI Taxonomy" id="1263870"/>
    <lineage>
        <taxon>Bacteria</taxon>
        <taxon>Pseudomonadati</taxon>
        <taxon>Planctomycetota</taxon>
        <taxon>Planctomycetia</taxon>
        <taxon>Pirellulales</taxon>
        <taxon>Pirellulaceae</taxon>
        <taxon>Rhodopirellula</taxon>
    </lineage>
</organism>
<gene>
    <name evidence="1" type="ORF">RSSM_05677</name>
</gene>
<protein>
    <submittedName>
        <fullName evidence="1">Uncharacterized protein</fullName>
    </submittedName>
</protein>